<dbReference type="InterPro" id="IPR003018">
    <property type="entry name" value="GAF"/>
</dbReference>
<name>I4EU24_MODI5</name>
<evidence type="ECO:0000256" key="3">
    <source>
        <dbReference type="ARBA" id="ARBA00023015"/>
    </source>
</evidence>
<dbReference type="OMA" id="WPHFGGR"/>
<evidence type="ECO:0000256" key="1">
    <source>
        <dbReference type="ARBA" id="ARBA00022679"/>
    </source>
</evidence>
<evidence type="ECO:0000313" key="7">
    <source>
        <dbReference type="Proteomes" id="UP000006461"/>
    </source>
</evidence>
<dbReference type="OrthoDB" id="4929862at2"/>
<feature type="domain" description="ANTAR" evidence="5">
    <location>
        <begin position="173"/>
        <end position="234"/>
    </location>
</feature>
<dbReference type="GO" id="GO:0003723">
    <property type="term" value="F:RNA binding"/>
    <property type="evidence" value="ECO:0007669"/>
    <property type="project" value="InterPro"/>
</dbReference>
<evidence type="ECO:0000256" key="2">
    <source>
        <dbReference type="ARBA" id="ARBA00022777"/>
    </source>
</evidence>
<dbReference type="eggNOG" id="COG3707">
    <property type="taxonomic scope" value="Bacteria"/>
</dbReference>
<dbReference type="EMBL" id="FO203431">
    <property type="protein sequence ID" value="CCH86887.1"/>
    <property type="molecule type" value="Genomic_DNA"/>
</dbReference>
<dbReference type="SUPFAM" id="SSF52172">
    <property type="entry name" value="CheY-like"/>
    <property type="match status" value="1"/>
</dbReference>
<accession>I4EU24</accession>
<dbReference type="eggNOG" id="COG2203">
    <property type="taxonomic scope" value="Bacteria"/>
</dbReference>
<evidence type="ECO:0000256" key="4">
    <source>
        <dbReference type="ARBA" id="ARBA00023163"/>
    </source>
</evidence>
<keyword evidence="1" id="KW-0808">Transferase</keyword>
<dbReference type="Gene3D" id="3.30.450.40">
    <property type="match status" value="1"/>
</dbReference>
<keyword evidence="2" id="KW-0418">Kinase</keyword>
<dbReference type="PIRSF" id="PIRSF036625">
    <property type="entry name" value="GAF_ANTAR"/>
    <property type="match status" value="1"/>
</dbReference>
<dbReference type="PATRIC" id="fig|477641.3.peg.1361"/>
<dbReference type="InterPro" id="IPR011006">
    <property type="entry name" value="CheY-like_superfamily"/>
</dbReference>
<dbReference type="AlphaFoldDB" id="I4EU24"/>
<dbReference type="STRING" id="477641.MODMU_1438"/>
<evidence type="ECO:0000313" key="6">
    <source>
        <dbReference type="EMBL" id="CCH86887.1"/>
    </source>
</evidence>
<sequence length="247" mass="26609">MSTAEGHARTPDRAAEALERLGTLPLREHSMQSVLETVVQLAKQVLPGEPECSISLLENDRASTAVSTGRLATELDESQYGRGYGPCLHAAATGELTEIPDARTDQRWPDYARSAWEHGSGSSLSVPLPVAEGVAGALNTYAREPYAFDEHARAAAQRFAPYAAVALSNMHAYESARDLAGNLEAALQSRAVIDQAKGILMERYKLTADQAFQALVQVSMRRNRKVRLVAEELVLTGAFDLDGSGTA</sequence>
<keyword evidence="4" id="KW-0804">Transcription</keyword>
<dbReference type="Pfam" id="PF13185">
    <property type="entry name" value="GAF_2"/>
    <property type="match status" value="1"/>
</dbReference>
<protein>
    <submittedName>
        <fullName evidence="6">Response regulator with antiterminator output domain</fullName>
    </submittedName>
</protein>
<gene>
    <name evidence="6" type="ordered locus">MODMU_1438</name>
</gene>
<dbReference type="SMART" id="SM00065">
    <property type="entry name" value="GAF"/>
    <property type="match status" value="1"/>
</dbReference>
<organism evidence="6 7">
    <name type="scientific">Modestobacter italicus (strain DSM 44449 / CECT 9708 / BC 501)</name>
    <dbReference type="NCBI Taxonomy" id="2732864"/>
    <lineage>
        <taxon>Bacteria</taxon>
        <taxon>Bacillati</taxon>
        <taxon>Actinomycetota</taxon>
        <taxon>Actinomycetes</taxon>
        <taxon>Geodermatophilales</taxon>
        <taxon>Geodermatophilaceae</taxon>
        <taxon>Modestobacter</taxon>
    </lineage>
</organism>
<dbReference type="KEGG" id="mmar:MODMU_1438"/>
<dbReference type="InterPro" id="IPR012074">
    <property type="entry name" value="GAF_ANTAR"/>
</dbReference>
<dbReference type="InterPro" id="IPR029016">
    <property type="entry name" value="GAF-like_dom_sf"/>
</dbReference>
<evidence type="ECO:0000259" key="5">
    <source>
        <dbReference type="PROSITE" id="PS50921"/>
    </source>
</evidence>
<dbReference type="Pfam" id="PF03861">
    <property type="entry name" value="ANTAR"/>
    <property type="match status" value="1"/>
</dbReference>
<dbReference type="InterPro" id="IPR036388">
    <property type="entry name" value="WH-like_DNA-bd_sf"/>
</dbReference>
<keyword evidence="7" id="KW-1185">Reference proteome</keyword>
<dbReference type="PROSITE" id="PS50921">
    <property type="entry name" value="ANTAR"/>
    <property type="match status" value="1"/>
</dbReference>
<reference evidence="6 7" key="1">
    <citation type="journal article" date="2012" name="J. Bacteriol.">
        <title>Genome Sequence of Radiation-Resistant Modestobacter marinus Strain BC501, a Representative Actinobacterium That Thrives on Calcareous Stone Surfaces.</title>
        <authorList>
            <person name="Normand P."/>
            <person name="Gury J."/>
            <person name="Pujic P."/>
            <person name="Chouaia B."/>
            <person name="Crotti E."/>
            <person name="Brusetti L."/>
            <person name="Daffonchio D."/>
            <person name="Vacherie B."/>
            <person name="Barbe V."/>
            <person name="Medigue C."/>
            <person name="Calteau A."/>
            <person name="Ghodhbane-Gtari F."/>
            <person name="Essoussi I."/>
            <person name="Nouioui I."/>
            <person name="Abbassi-Ghozzi I."/>
            <person name="Gtari M."/>
        </authorList>
    </citation>
    <scope>NUCLEOTIDE SEQUENCE [LARGE SCALE GENOMIC DNA]</scope>
    <source>
        <strain evidence="7">BC 501</strain>
    </source>
</reference>
<keyword evidence="3" id="KW-0805">Transcription regulation</keyword>
<dbReference type="GO" id="GO:0016301">
    <property type="term" value="F:kinase activity"/>
    <property type="evidence" value="ECO:0007669"/>
    <property type="project" value="UniProtKB-KW"/>
</dbReference>
<dbReference type="SUPFAM" id="SSF55781">
    <property type="entry name" value="GAF domain-like"/>
    <property type="match status" value="1"/>
</dbReference>
<dbReference type="InterPro" id="IPR005561">
    <property type="entry name" value="ANTAR"/>
</dbReference>
<dbReference type="Gene3D" id="1.10.10.10">
    <property type="entry name" value="Winged helix-like DNA-binding domain superfamily/Winged helix DNA-binding domain"/>
    <property type="match status" value="1"/>
</dbReference>
<dbReference type="Proteomes" id="UP000006461">
    <property type="component" value="Chromosome"/>
</dbReference>
<dbReference type="SMART" id="SM01012">
    <property type="entry name" value="ANTAR"/>
    <property type="match status" value="1"/>
</dbReference>
<dbReference type="HOGENOM" id="CLU_074354_0_0_11"/>
<proteinExistence type="predicted"/>